<protein>
    <recommendedName>
        <fullName evidence="2">SWIM-type domain-containing protein</fullName>
    </recommendedName>
</protein>
<feature type="domain" description="SWIM-type" evidence="2">
    <location>
        <begin position="66"/>
        <end position="100"/>
    </location>
</feature>
<keyword evidence="1" id="KW-0479">Metal-binding</keyword>
<dbReference type="InterPro" id="IPR007527">
    <property type="entry name" value="Znf_SWIM"/>
</dbReference>
<comment type="caution">
    <text evidence="3">The sequence shown here is derived from an EMBL/GenBank/DDBJ whole genome shotgun (WGS) entry which is preliminary data.</text>
</comment>
<dbReference type="GO" id="GO:0008270">
    <property type="term" value="F:zinc ion binding"/>
    <property type="evidence" value="ECO:0007669"/>
    <property type="project" value="UniProtKB-KW"/>
</dbReference>
<evidence type="ECO:0000313" key="3">
    <source>
        <dbReference type="EMBL" id="NSL51753.1"/>
    </source>
</evidence>
<keyword evidence="1" id="KW-0862">Zinc</keyword>
<dbReference type="EMBL" id="JABTTE010000009">
    <property type="protein sequence ID" value="NSL51753.1"/>
    <property type="molecule type" value="Genomic_DNA"/>
</dbReference>
<dbReference type="InterPro" id="IPR036494">
    <property type="entry name" value="Ku_C_sf"/>
</dbReference>
<sequence length="564" mass="67491">MLVKKIPKKKIKSCIEDVFDSFDPTDIKDVKHVKRALSLFRNGAVYNVVVDEDTISAVVQDYKFKFHVNLEIDFFEISMCDCPEIDFYCTHKLAVLFYLFSLFDSPGKFFNRWKNGQHYFPAQTHAKTSTPLTKNNIRPKTVNRPYQEDSLESWIAYFNERYEEFTKQREATYSYMSFFQSYNLARDLFEIYYATLLDTPKPSSRFGEFLFQIHAAITVFEKILQTSFGVSYADTTQYLDKLISEIIDLIYISQKYVVECTEADEKIIDKTPERMLDILFITRDFQYERFYLFQFICTNFMFKPNILKNFIQNLETRSKKEEKLKKLGKGNFSSECRLALAHFDFIYENDEKAINRLSTGPSNEVYFYTTWFKSLAENKSWDRFKKWLPFIEKQMSAFIHEYEDHPLKSQLSSFYLFLIQEYADEIGDESVYIHTLQTWLPYSFFNFSSYLIEKKEYHMWTELMLYIGIPLENIDPKLIKAIESENRAALLPLYHNEIEECIAEKNRKAYQQAVKHLRKLRTYYRALKKEEKWNDYIHMLSTKYKRLRAFQEELRKGKGKLIDD</sequence>
<dbReference type="RefSeq" id="WP_173730961.1">
    <property type="nucleotide sequence ID" value="NZ_JABTTE010000009.1"/>
</dbReference>
<proteinExistence type="predicted"/>
<evidence type="ECO:0000313" key="4">
    <source>
        <dbReference type="Proteomes" id="UP000625804"/>
    </source>
</evidence>
<evidence type="ECO:0000256" key="1">
    <source>
        <dbReference type="PROSITE-ProRule" id="PRU00325"/>
    </source>
</evidence>
<dbReference type="AlphaFoldDB" id="A0A8J8GG34"/>
<reference evidence="3" key="1">
    <citation type="submission" date="2020-06" db="EMBL/GenBank/DDBJ databases">
        <title>A novel thermopfilic bacterium from Erzurum, Turkey.</title>
        <authorList>
            <person name="Adiguzel A."/>
            <person name="Ay H."/>
            <person name="Baltaci M.O."/>
        </authorList>
    </citation>
    <scope>NUCLEOTIDE SEQUENCE</scope>
    <source>
        <strain evidence="3">P2</strain>
    </source>
</reference>
<dbReference type="Proteomes" id="UP000625804">
    <property type="component" value="Unassembled WGS sequence"/>
</dbReference>
<dbReference type="PROSITE" id="PS50966">
    <property type="entry name" value="ZF_SWIM"/>
    <property type="match status" value="1"/>
</dbReference>
<keyword evidence="1" id="KW-0863">Zinc-finger</keyword>
<evidence type="ECO:0000259" key="2">
    <source>
        <dbReference type="PROSITE" id="PS50966"/>
    </source>
</evidence>
<dbReference type="SUPFAM" id="SSF101420">
    <property type="entry name" value="C-terminal domain of Ku80"/>
    <property type="match status" value="1"/>
</dbReference>
<gene>
    <name evidence="3" type="ORF">HR057_08225</name>
</gene>
<keyword evidence="4" id="KW-1185">Reference proteome</keyword>
<name>A0A8J8GG34_9BACI</name>
<organism evidence="3 4">
    <name type="scientific">Calidifontibacillus erzurumensis</name>
    <dbReference type="NCBI Taxonomy" id="2741433"/>
    <lineage>
        <taxon>Bacteria</taxon>
        <taxon>Bacillati</taxon>
        <taxon>Bacillota</taxon>
        <taxon>Bacilli</taxon>
        <taxon>Bacillales</taxon>
        <taxon>Bacillaceae</taxon>
        <taxon>Calidifontibacillus/Schinkia group</taxon>
        <taxon>Calidifontibacillus</taxon>
    </lineage>
</organism>
<accession>A0A8J8GG34</accession>